<dbReference type="InterPro" id="IPR011701">
    <property type="entry name" value="MFS"/>
</dbReference>
<dbReference type="PROSITE" id="PS50850">
    <property type="entry name" value="MFS"/>
    <property type="match status" value="1"/>
</dbReference>
<feature type="transmembrane region" description="Helical" evidence="5">
    <location>
        <begin position="12"/>
        <end position="32"/>
    </location>
</feature>
<proteinExistence type="predicted"/>
<evidence type="ECO:0000256" key="4">
    <source>
        <dbReference type="ARBA" id="ARBA00023136"/>
    </source>
</evidence>
<dbReference type="SUPFAM" id="SSF103473">
    <property type="entry name" value="MFS general substrate transporter"/>
    <property type="match status" value="1"/>
</dbReference>
<evidence type="ECO:0000313" key="7">
    <source>
        <dbReference type="EMBL" id="GEC86306.1"/>
    </source>
</evidence>
<name>A0A4Y4C2G1_9CORY</name>
<dbReference type="Proteomes" id="UP000319986">
    <property type="component" value="Unassembled WGS sequence"/>
</dbReference>
<evidence type="ECO:0000259" key="6">
    <source>
        <dbReference type="PROSITE" id="PS50850"/>
    </source>
</evidence>
<keyword evidence="4 5" id="KW-0472">Membrane</keyword>
<keyword evidence="2 5" id="KW-0812">Transmembrane</keyword>
<dbReference type="GO" id="GO:0005886">
    <property type="term" value="C:plasma membrane"/>
    <property type="evidence" value="ECO:0007669"/>
    <property type="project" value="UniProtKB-SubCell"/>
</dbReference>
<evidence type="ECO:0000256" key="3">
    <source>
        <dbReference type="ARBA" id="ARBA00022989"/>
    </source>
</evidence>
<feature type="transmembrane region" description="Helical" evidence="5">
    <location>
        <begin position="283"/>
        <end position="303"/>
    </location>
</feature>
<evidence type="ECO:0000256" key="1">
    <source>
        <dbReference type="ARBA" id="ARBA00004651"/>
    </source>
</evidence>
<sequence length="443" mass="47512">MYTRMKTSLGQIHRYSWVSLAVCWLIWILNAYDREIVLRLGPSISETFDLSPDTWGVIASLIMLALAVMPIAGSAMSDRHGGGHKRAAFQVPLVIGTTALAFLSGFKTVSHNIVAFIAVRVGVNLGAGWGEPVGVSNTAEWWPRERRGFALGAHHTGYPIGSLLSGVAGAAVLTWFGDEGWSYAFFFSLVFAVPIMLFWRKYSTRDKIDTLYADIEAKGLTAPEVITEHAERPEGVLRKVLTTPQITGTAITTMLTQIVYMGVNTVLPLYLHNIVGLSLAESAGLSVVFTLTGIIGQVLWPTLSDIFGRGVTIVICGLWMAVSVGCLYFATTSLLVVIVQLAFGLVANAVWPIYYATASDAAPEGGTSTANGVITTAMFIGGGIAPVLMGRLVGLGGGWEESTGYVYTFLCMAAFALIGALVPLFIRQIRHSAPVTEQLTVTP</sequence>
<comment type="subcellular location">
    <subcellularLocation>
        <location evidence="1">Cell membrane</location>
        <topology evidence="1">Multi-pass membrane protein</topology>
    </subcellularLocation>
</comment>
<evidence type="ECO:0000256" key="2">
    <source>
        <dbReference type="ARBA" id="ARBA00022692"/>
    </source>
</evidence>
<feature type="transmembrane region" description="Helical" evidence="5">
    <location>
        <begin position="156"/>
        <end position="175"/>
    </location>
</feature>
<dbReference type="EMBL" id="BJNT01000012">
    <property type="protein sequence ID" value="GEC86306.1"/>
    <property type="molecule type" value="Genomic_DNA"/>
</dbReference>
<protein>
    <submittedName>
        <fullName evidence="7">MFS transporter</fullName>
    </submittedName>
</protein>
<feature type="transmembrane region" description="Helical" evidence="5">
    <location>
        <begin position="405"/>
        <end position="426"/>
    </location>
</feature>
<evidence type="ECO:0000256" key="5">
    <source>
        <dbReference type="SAM" id="Phobius"/>
    </source>
</evidence>
<comment type="caution">
    <text evidence="7">The sequence shown here is derived from an EMBL/GenBank/DDBJ whole genome shotgun (WGS) entry which is preliminary data.</text>
</comment>
<feature type="transmembrane region" description="Helical" evidence="5">
    <location>
        <begin position="336"/>
        <end position="357"/>
    </location>
</feature>
<reference evidence="7 8" key="1">
    <citation type="submission" date="2019-06" db="EMBL/GenBank/DDBJ databases">
        <title>Whole genome shotgun sequence of Corynebacterium variabile NBRC 15286.</title>
        <authorList>
            <person name="Hosoyama A."/>
            <person name="Uohara A."/>
            <person name="Ohji S."/>
            <person name="Ichikawa N."/>
        </authorList>
    </citation>
    <scope>NUCLEOTIDE SEQUENCE [LARGE SCALE GENOMIC DNA]</scope>
    <source>
        <strain evidence="7 8">NBRC 15286</strain>
    </source>
</reference>
<dbReference type="Pfam" id="PF07690">
    <property type="entry name" value="MFS_1"/>
    <property type="match status" value="1"/>
</dbReference>
<feature type="transmembrane region" description="Helical" evidence="5">
    <location>
        <begin position="181"/>
        <end position="199"/>
    </location>
</feature>
<feature type="transmembrane region" description="Helical" evidence="5">
    <location>
        <begin position="310"/>
        <end position="330"/>
    </location>
</feature>
<dbReference type="PANTHER" id="PTHR23508:SF10">
    <property type="entry name" value="CARBOXYLIC ACID TRANSPORTER PROTEIN HOMOLOG"/>
    <property type="match status" value="1"/>
</dbReference>
<dbReference type="InterPro" id="IPR020846">
    <property type="entry name" value="MFS_dom"/>
</dbReference>
<dbReference type="PANTHER" id="PTHR23508">
    <property type="entry name" value="CARBOXYLIC ACID TRANSPORTER PROTEIN HOMOLOG"/>
    <property type="match status" value="1"/>
</dbReference>
<gene>
    <name evidence="7" type="ORF">CVA01_16200</name>
</gene>
<dbReference type="InterPro" id="IPR036259">
    <property type="entry name" value="MFS_trans_sf"/>
</dbReference>
<feature type="domain" description="Major facilitator superfamily (MFS) profile" evidence="6">
    <location>
        <begin position="19"/>
        <end position="431"/>
    </location>
</feature>
<organism evidence="7 8">
    <name type="scientific">Corynebacterium variabile</name>
    <dbReference type="NCBI Taxonomy" id="1727"/>
    <lineage>
        <taxon>Bacteria</taxon>
        <taxon>Bacillati</taxon>
        <taxon>Actinomycetota</taxon>
        <taxon>Actinomycetes</taxon>
        <taxon>Mycobacteriales</taxon>
        <taxon>Corynebacteriaceae</taxon>
        <taxon>Corynebacterium</taxon>
    </lineage>
</organism>
<keyword evidence="3 5" id="KW-1133">Transmembrane helix</keyword>
<dbReference type="AlphaFoldDB" id="A0A4Y4C2G1"/>
<feature type="transmembrane region" description="Helical" evidence="5">
    <location>
        <begin position="55"/>
        <end position="75"/>
    </location>
</feature>
<dbReference type="Gene3D" id="1.20.1250.20">
    <property type="entry name" value="MFS general substrate transporter like domains"/>
    <property type="match status" value="2"/>
</dbReference>
<dbReference type="GO" id="GO:0046943">
    <property type="term" value="F:carboxylic acid transmembrane transporter activity"/>
    <property type="evidence" value="ECO:0007669"/>
    <property type="project" value="TreeGrafter"/>
</dbReference>
<evidence type="ECO:0000313" key="8">
    <source>
        <dbReference type="Proteomes" id="UP000319986"/>
    </source>
</evidence>
<feature type="transmembrane region" description="Helical" evidence="5">
    <location>
        <begin position="369"/>
        <end position="393"/>
    </location>
</feature>
<accession>A0A4Y4C2G1</accession>